<organism evidence="1 2">
    <name type="scientific">Halocynthiibacter styelae</name>
    <dbReference type="NCBI Taxonomy" id="2761955"/>
    <lineage>
        <taxon>Bacteria</taxon>
        <taxon>Pseudomonadati</taxon>
        <taxon>Pseudomonadota</taxon>
        <taxon>Alphaproteobacteria</taxon>
        <taxon>Rhodobacterales</taxon>
        <taxon>Paracoccaceae</taxon>
        <taxon>Halocynthiibacter</taxon>
    </lineage>
</organism>
<sequence length="888" mass="98739">MPFISRIRGLFKQVRTLPKAFAQAKKGTIKRKLVTPFKQNIRKARIKAFRIWLNISDRAVGPEASNVTFWRVRDTHEWPNVETRLLQLAEQHPDALAHFVEQSYQAACNPHVIINLARSELSRDALRTCLMNETFGADSNAQQRIQRSQLLLGAFIATATLLLPEEKAAAFAAQATEINPQKTKVTRSFIDCCGKSITATPHTDARRYLPASGFRSPKSHRLIIAASNRHVPTLPLLFQGAEKVTVFILDDLYGRVSFEDRMQHCGDCQVDVEHLRSRITRFSPDYHRVHEDTRAAAESIVHALDESTPDAFPMTDIAGTEIALADTLFFPCLQFVALEKLVTSPEFDHIVVAMGGSNTATPKANSDFVRMLSGIEELRSDNRVEAVCLSPNTAGLNAFADLMKVLSTKPDLSVEAEPDKQPLLPAIKAMQNRIQAVLPTFPEWPETDKPRVLLATSQVAAYNRSSAAYSEILADIGNLKIAFLGGNLMAFSQLTDERIRPDTIVPMPQSAHQSDRLLHAWLTEFLEEYVHHVGPSYVAHVILNRLPSVARDGILAYLTHATLCDAWFTRLKANDQLPKIAVLTPFRSVRVTAFSEAARRHNVPTIAVEPHGLNASYCRYSKVTADFYGVISQFFAQAAVDGFGMSLDRAPVVGSPRLEAPVDYDLAERTATVRAELSEANEITFPQGKPVFSFFSQPSDWSQISEVWRIILEATDNIDCTLVLKTHPEETASRVAAYHAIVQELNATARVVVLEADAIAVIEASDLVMSGYSATVLEAALYRRPVFCVTNGDTQYPLNQHEIIGGPLFSDAPSLRREINALIENPQPYHDLCSTFLQREPQLLEGFEGPFKKLVSDVIALPPERALRSDEARPKSLFIDGPHQVFKI</sequence>
<gene>
    <name evidence="1" type="ORF">H1D41_13855</name>
</gene>
<evidence type="ECO:0000313" key="2">
    <source>
        <dbReference type="Proteomes" id="UP000640583"/>
    </source>
</evidence>
<comment type="caution">
    <text evidence="1">The sequence shown here is derived from an EMBL/GenBank/DDBJ whole genome shotgun (WGS) entry which is preliminary data.</text>
</comment>
<proteinExistence type="predicted"/>
<evidence type="ECO:0000313" key="1">
    <source>
        <dbReference type="EMBL" id="MBI1494726.1"/>
    </source>
</evidence>
<keyword evidence="2" id="KW-1185">Reference proteome</keyword>
<dbReference type="InterPro" id="IPR043148">
    <property type="entry name" value="TagF_C"/>
</dbReference>
<dbReference type="Proteomes" id="UP000640583">
    <property type="component" value="Unassembled WGS sequence"/>
</dbReference>
<dbReference type="SUPFAM" id="SSF53756">
    <property type="entry name" value="UDP-Glycosyltransferase/glycogen phosphorylase"/>
    <property type="match status" value="1"/>
</dbReference>
<reference evidence="1" key="1">
    <citation type="submission" date="2020-10" db="EMBL/GenBank/DDBJ databases">
        <title>Paenihalocynthiibacter styelae gen. nov., sp. nov., isolated from stalked sea squirt Styela clava.</title>
        <authorList>
            <person name="Kim Y.-O."/>
            <person name="Yoon J.-H."/>
        </authorList>
    </citation>
    <scope>NUCLEOTIDE SEQUENCE</scope>
    <source>
        <strain evidence="1">MYP1-1</strain>
    </source>
</reference>
<protein>
    <submittedName>
        <fullName evidence="1">Uncharacterized protein</fullName>
    </submittedName>
</protein>
<dbReference type="RefSeq" id="WP_228849477.1">
    <property type="nucleotide sequence ID" value="NZ_JADCKQ010000011.1"/>
</dbReference>
<dbReference type="AlphaFoldDB" id="A0A8J7LQ79"/>
<dbReference type="EMBL" id="JADCKQ010000011">
    <property type="protein sequence ID" value="MBI1494726.1"/>
    <property type="molecule type" value="Genomic_DNA"/>
</dbReference>
<accession>A0A8J7LQ79</accession>
<name>A0A8J7LQ79_9RHOB</name>
<dbReference type="Gene3D" id="3.40.50.12580">
    <property type="match status" value="1"/>
</dbReference>